<protein>
    <submittedName>
        <fullName evidence="4">Isoleucyl-tRNA synthetase</fullName>
    </submittedName>
</protein>
<evidence type="ECO:0000259" key="3">
    <source>
        <dbReference type="Pfam" id="PF20237"/>
    </source>
</evidence>
<evidence type="ECO:0000256" key="2">
    <source>
        <dbReference type="SAM" id="Phobius"/>
    </source>
</evidence>
<comment type="caution">
    <text evidence="4">The sequence shown here is derived from an EMBL/GenBank/DDBJ whole genome shotgun (WGS) entry which is preliminary data.</text>
</comment>
<feature type="compositionally biased region" description="Low complexity" evidence="1">
    <location>
        <begin position="8"/>
        <end position="21"/>
    </location>
</feature>
<dbReference type="Pfam" id="PF20237">
    <property type="entry name" value="DUF6594"/>
    <property type="match status" value="1"/>
</dbReference>
<name>A0AAN6Y0W9_9PEZI</name>
<evidence type="ECO:0000313" key="4">
    <source>
        <dbReference type="EMBL" id="KAK4209326.1"/>
    </source>
</evidence>
<feature type="region of interest" description="Disordered" evidence="1">
    <location>
        <begin position="1"/>
        <end position="29"/>
    </location>
</feature>
<keyword evidence="2" id="KW-1133">Transmembrane helix</keyword>
<accession>A0AAN6Y0W9</accession>
<organism evidence="4 5">
    <name type="scientific">Rhypophila decipiens</name>
    <dbReference type="NCBI Taxonomy" id="261697"/>
    <lineage>
        <taxon>Eukaryota</taxon>
        <taxon>Fungi</taxon>
        <taxon>Dikarya</taxon>
        <taxon>Ascomycota</taxon>
        <taxon>Pezizomycotina</taxon>
        <taxon>Sordariomycetes</taxon>
        <taxon>Sordariomycetidae</taxon>
        <taxon>Sordariales</taxon>
        <taxon>Naviculisporaceae</taxon>
        <taxon>Rhypophila</taxon>
    </lineage>
</organism>
<proteinExistence type="predicted"/>
<dbReference type="InterPro" id="IPR046529">
    <property type="entry name" value="DUF6594"/>
</dbReference>
<feature type="transmembrane region" description="Helical" evidence="2">
    <location>
        <begin position="384"/>
        <end position="401"/>
    </location>
</feature>
<feature type="transmembrane region" description="Helical" evidence="2">
    <location>
        <begin position="330"/>
        <end position="353"/>
    </location>
</feature>
<reference evidence="4" key="1">
    <citation type="journal article" date="2023" name="Mol. Phylogenet. Evol.">
        <title>Genome-scale phylogeny and comparative genomics of the fungal order Sordariales.</title>
        <authorList>
            <person name="Hensen N."/>
            <person name="Bonometti L."/>
            <person name="Westerberg I."/>
            <person name="Brannstrom I.O."/>
            <person name="Guillou S."/>
            <person name="Cros-Aarteil S."/>
            <person name="Calhoun S."/>
            <person name="Haridas S."/>
            <person name="Kuo A."/>
            <person name="Mondo S."/>
            <person name="Pangilinan J."/>
            <person name="Riley R."/>
            <person name="LaButti K."/>
            <person name="Andreopoulos B."/>
            <person name="Lipzen A."/>
            <person name="Chen C."/>
            <person name="Yan M."/>
            <person name="Daum C."/>
            <person name="Ng V."/>
            <person name="Clum A."/>
            <person name="Steindorff A."/>
            <person name="Ohm R.A."/>
            <person name="Martin F."/>
            <person name="Silar P."/>
            <person name="Natvig D.O."/>
            <person name="Lalanne C."/>
            <person name="Gautier V."/>
            <person name="Ament-Velasquez S.L."/>
            <person name="Kruys A."/>
            <person name="Hutchinson M.I."/>
            <person name="Powell A.J."/>
            <person name="Barry K."/>
            <person name="Miller A.N."/>
            <person name="Grigoriev I.V."/>
            <person name="Debuchy R."/>
            <person name="Gladieux P."/>
            <person name="Hiltunen Thoren M."/>
            <person name="Johannesson H."/>
        </authorList>
    </citation>
    <scope>NUCLEOTIDE SEQUENCE</scope>
    <source>
        <strain evidence="4">PSN293</strain>
    </source>
</reference>
<dbReference type="PANTHER" id="PTHR34502">
    <property type="entry name" value="DUF6594 DOMAIN-CONTAINING PROTEIN-RELATED"/>
    <property type="match status" value="1"/>
</dbReference>
<evidence type="ECO:0000313" key="5">
    <source>
        <dbReference type="Proteomes" id="UP001301769"/>
    </source>
</evidence>
<feature type="transmembrane region" description="Helical" evidence="2">
    <location>
        <begin position="360"/>
        <end position="378"/>
    </location>
</feature>
<dbReference type="AlphaFoldDB" id="A0AAN6Y0W9"/>
<keyword evidence="2" id="KW-0472">Membrane</keyword>
<feature type="domain" description="DUF6594" evidence="3">
    <location>
        <begin position="71"/>
        <end position="398"/>
    </location>
</feature>
<dbReference type="EMBL" id="MU858209">
    <property type="protein sequence ID" value="KAK4209326.1"/>
    <property type="molecule type" value="Genomic_DNA"/>
</dbReference>
<sequence>MAPSSVGSTTLTAPSSPTSPTRSDDSRTSQGTTALLLNNINHHGRGIGDSAGTGTTFARIREQDDDMVDGWPKLAKLMDDVPAFAAFPRFQDANIKILLSYQVEIAHLQGLLKLQEETDRSVPTVENEFHSFPDKMFELPGYSQRELIEKLRKCVHKYNRALLEYAQVSALPEPSSRNITKLVEWLSDGRRGKLVVNGAGSELWGDQFAPVEESSLTELLLSILRSIFLFWKEPDPPRTRSDLVVPRLRDSEDGLTRWIRAEWMPLRLALTEKWTQLWTTICRSCWIGKKEENKSPLPSSEKAKSPAVEKKDAGDKYGIKVYSGKSMERFTSGVVTVVASMLPTMAIAILTTADTLRDKLLYIGGFTALFSIGLMVLTTETSRVQIFTATAAFSAVLVVFVQNQ</sequence>
<reference evidence="4" key="2">
    <citation type="submission" date="2023-05" db="EMBL/GenBank/DDBJ databases">
        <authorList>
            <consortium name="Lawrence Berkeley National Laboratory"/>
            <person name="Steindorff A."/>
            <person name="Hensen N."/>
            <person name="Bonometti L."/>
            <person name="Westerberg I."/>
            <person name="Brannstrom I.O."/>
            <person name="Guillou S."/>
            <person name="Cros-Aarteil S."/>
            <person name="Calhoun S."/>
            <person name="Haridas S."/>
            <person name="Kuo A."/>
            <person name="Mondo S."/>
            <person name="Pangilinan J."/>
            <person name="Riley R."/>
            <person name="Labutti K."/>
            <person name="Andreopoulos B."/>
            <person name="Lipzen A."/>
            <person name="Chen C."/>
            <person name="Yanf M."/>
            <person name="Daum C."/>
            <person name="Ng V."/>
            <person name="Clum A."/>
            <person name="Ohm R."/>
            <person name="Martin F."/>
            <person name="Silar P."/>
            <person name="Natvig D."/>
            <person name="Lalanne C."/>
            <person name="Gautier V."/>
            <person name="Ament-Velasquez S.L."/>
            <person name="Kruys A."/>
            <person name="Hutchinson M.I."/>
            <person name="Powell A.J."/>
            <person name="Barry K."/>
            <person name="Miller A.N."/>
            <person name="Grigoriev I.V."/>
            <person name="Debuchy R."/>
            <person name="Gladieux P."/>
            <person name="Thoren M.H."/>
            <person name="Johannesson H."/>
        </authorList>
    </citation>
    <scope>NUCLEOTIDE SEQUENCE</scope>
    <source>
        <strain evidence="4">PSN293</strain>
    </source>
</reference>
<gene>
    <name evidence="4" type="ORF">QBC37DRAFT_55270</name>
</gene>
<keyword evidence="2" id="KW-0812">Transmembrane</keyword>
<evidence type="ECO:0000256" key="1">
    <source>
        <dbReference type="SAM" id="MobiDB-lite"/>
    </source>
</evidence>
<dbReference type="PANTHER" id="PTHR34502:SF5">
    <property type="entry name" value="DUF6594 DOMAIN-CONTAINING PROTEIN"/>
    <property type="match status" value="1"/>
</dbReference>
<dbReference type="Proteomes" id="UP001301769">
    <property type="component" value="Unassembled WGS sequence"/>
</dbReference>
<keyword evidence="5" id="KW-1185">Reference proteome</keyword>